<dbReference type="EMBL" id="CP034437">
    <property type="protein sequence ID" value="AZN41277.1"/>
    <property type="molecule type" value="Genomic_DNA"/>
</dbReference>
<evidence type="ECO:0000313" key="4">
    <source>
        <dbReference type="EMBL" id="AZN41277.1"/>
    </source>
</evidence>
<dbReference type="InterPro" id="IPR049704">
    <property type="entry name" value="Aminotrans_3_PPA_site"/>
</dbReference>
<dbReference type="RefSeq" id="WP_126016984.1">
    <property type="nucleotide sequence ID" value="NZ_CP034437.1"/>
</dbReference>
<gene>
    <name evidence="4" type="ORF">EJC50_17575</name>
</gene>
<dbReference type="OrthoDB" id="9807885at2"/>
<protein>
    <submittedName>
        <fullName evidence="4">Aminotransferase class III-fold pyridoxal phosphate-dependent enzyme</fullName>
    </submittedName>
</protein>
<keyword evidence="2 3" id="KW-0663">Pyridoxal phosphate</keyword>
<dbReference type="Pfam" id="PF00202">
    <property type="entry name" value="Aminotran_3"/>
    <property type="match status" value="1"/>
</dbReference>
<keyword evidence="4" id="KW-0808">Transferase</keyword>
<dbReference type="Gene3D" id="3.40.640.10">
    <property type="entry name" value="Type I PLP-dependent aspartate aminotransferase-like (Major domain)"/>
    <property type="match status" value="1"/>
</dbReference>
<evidence type="ECO:0000256" key="1">
    <source>
        <dbReference type="ARBA" id="ARBA00001933"/>
    </source>
</evidence>
<dbReference type="Proteomes" id="UP000272528">
    <property type="component" value="Chromosome"/>
</dbReference>
<evidence type="ECO:0000256" key="3">
    <source>
        <dbReference type="RuleBase" id="RU003560"/>
    </source>
</evidence>
<evidence type="ECO:0000313" key="5">
    <source>
        <dbReference type="Proteomes" id="UP000272528"/>
    </source>
</evidence>
<dbReference type="PROSITE" id="PS00600">
    <property type="entry name" value="AA_TRANSFER_CLASS_3"/>
    <property type="match status" value="1"/>
</dbReference>
<organism evidence="4 5">
    <name type="scientific">Paenibacillus albus</name>
    <dbReference type="NCBI Taxonomy" id="2495582"/>
    <lineage>
        <taxon>Bacteria</taxon>
        <taxon>Bacillati</taxon>
        <taxon>Bacillota</taxon>
        <taxon>Bacilli</taxon>
        <taxon>Bacillales</taxon>
        <taxon>Paenibacillaceae</taxon>
        <taxon>Paenibacillus</taxon>
    </lineage>
</organism>
<comment type="similarity">
    <text evidence="3">Belongs to the class-III pyridoxal-phosphate-dependent aminotransferase family.</text>
</comment>
<dbReference type="KEGG" id="palb:EJC50_17575"/>
<dbReference type="PANTHER" id="PTHR43713">
    <property type="entry name" value="GLUTAMATE-1-SEMIALDEHYDE 2,1-AMINOMUTASE"/>
    <property type="match status" value="1"/>
</dbReference>
<dbReference type="GO" id="GO:0030170">
    <property type="term" value="F:pyridoxal phosphate binding"/>
    <property type="evidence" value="ECO:0007669"/>
    <property type="project" value="InterPro"/>
</dbReference>
<keyword evidence="4" id="KW-0032">Aminotransferase</keyword>
<evidence type="ECO:0000256" key="2">
    <source>
        <dbReference type="ARBA" id="ARBA00022898"/>
    </source>
</evidence>
<dbReference type="AlphaFoldDB" id="A0A3S9A6A4"/>
<dbReference type="SUPFAM" id="SSF53383">
    <property type="entry name" value="PLP-dependent transferases"/>
    <property type="match status" value="1"/>
</dbReference>
<reference evidence="5" key="1">
    <citation type="submission" date="2018-12" db="EMBL/GenBank/DDBJ databases">
        <title>Genome sequence of Peanibacillus sp.</title>
        <authorList>
            <person name="Subramani G."/>
            <person name="Srinivasan S."/>
            <person name="Kim M.K."/>
        </authorList>
    </citation>
    <scope>NUCLEOTIDE SEQUENCE [LARGE SCALE GENOMIC DNA]</scope>
    <source>
        <strain evidence="5">18JY67-1</strain>
    </source>
</reference>
<name>A0A3S9A6A4_9BACL</name>
<dbReference type="PANTHER" id="PTHR43713:SF3">
    <property type="entry name" value="GLUTAMATE-1-SEMIALDEHYDE 2,1-AMINOMUTASE 1, CHLOROPLASTIC-RELATED"/>
    <property type="match status" value="1"/>
</dbReference>
<dbReference type="GO" id="GO:0008483">
    <property type="term" value="F:transaminase activity"/>
    <property type="evidence" value="ECO:0007669"/>
    <property type="project" value="UniProtKB-KW"/>
</dbReference>
<dbReference type="InterPro" id="IPR015424">
    <property type="entry name" value="PyrdxlP-dep_Trfase"/>
</dbReference>
<comment type="cofactor">
    <cofactor evidence="1">
        <name>pyridoxal 5'-phosphate</name>
        <dbReference type="ChEBI" id="CHEBI:597326"/>
    </cofactor>
</comment>
<keyword evidence="5" id="KW-1185">Reference proteome</keyword>
<dbReference type="Gene3D" id="3.90.1150.10">
    <property type="entry name" value="Aspartate Aminotransferase, domain 1"/>
    <property type="match status" value="1"/>
</dbReference>
<dbReference type="InterPro" id="IPR005814">
    <property type="entry name" value="Aminotrans_3"/>
</dbReference>
<sequence>MNNKFAISEYPDAAAIIDQLDALIKQPIYTLKPEALKAYEQDYYEKKCSKSKAMIGEAVNVIPGGVQHNLAFNHPFPLVFTKAEGAYLHDIDGNQYYDFLQAGGPTVLGSNPVEVRSKVIELLHDCGPSTGLFHEYEYKLAKKIADHIESVEMFRMLGSGTEACMAAIRVARLATKKKHVIKMGGAYHGWSDQLAYGIRIPGSKWTQAHGVPRHMFKYTQEFYPGDLNDLERKLKFNRLRGGTAAVLIEPIGPESGTRPLSFDFNKGVEALCRKYGALLVFDEVVTAFRIGMSGAQGYFGVSPDLTVFGKVVAGGYPGAGGLGGKKQYMKYLSAGLGSGEKHKKALVGGTMAANPLSCVAGYYTLEEMERTNAVQQAGKMGDILTSGLKALIAKHNLPFVAFNQGSICHLETVGTLHYAIDWSKPWRIPGVLKATSERKREMEHMGAAYMAEGIVTLAGSRLYTNAAYTDQMIEDVLVRFDRVFRHVAVKA</sequence>
<accession>A0A3S9A6A4</accession>
<dbReference type="InterPro" id="IPR015421">
    <property type="entry name" value="PyrdxlP-dep_Trfase_major"/>
</dbReference>
<proteinExistence type="inferred from homology"/>
<dbReference type="InterPro" id="IPR015422">
    <property type="entry name" value="PyrdxlP-dep_Trfase_small"/>
</dbReference>